<evidence type="ECO:0000313" key="9">
    <source>
        <dbReference type="Proteomes" id="UP000316778"/>
    </source>
</evidence>
<comment type="pathway">
    <text evidence="1">Glycan metabolism; L-arabinan degradation.</text>
</comment>
<evidence type="ECO:0000256" key="2">
    <source>
        <dbReference type="ARBA" id="ARBA00009865"/>
    </source>
</evidence>
<evidence type="ECO:0000256" key="1">
    <source>
        <dbReference type="ARBA" id="ARBA00004834"/>
    </source>
</evidence>
<evidence type="ECO:0000256" key="3">
    <source>
        <dbReference type="ARBA" id="ARBA00022801"/>
    </source>
</evidence>
<dbReference type="RefSeq" id="WP_145712853.1">
    <property type="nucleotide sequence ID" value="NZ_BAAAFY010000001.1"/>
</dbReference>
<dbReference type="PANTHER" id="PTHR43301">
    <property type="entry name" value="ARABINAN ENDO-1,5-ALPHA-L-ARABINOSIDASE"/>
    <property type="match status" value="1"/>
</dbReference>
<feature type="site" description="Important for catalytic activity, responsible for pKa modulation of the active site Glu and correct orientation of both the proton donor and substrate" evidence="5">
    <location>
        <position position="173"/>
    </location>
</feature>
<dbReference type="Pfam" id="PF04616">
    <property type="entry name" value="Glyco_hydro_43"/>
    <property type="match status" value="1"/>
</dbReference>
<evidence type="ECO:0000256" key="5">
    <source>
        <dbReference type="PIRSR" id="PIRSR606710-2"/>
    </source>
</evidence>
<dbReference type="InterPro" id="IPR006710">
    <property type="entry name" value="Glyco_hydro_43"/>
</dbReference>
<evidence type="ECO:0000256" key="4">
    <source>
        <dbReference type="ARBA" id="ARBA00023295"/>
    </source>
</evidence>
<dbReference type="Proteomes" id="UP000316778">
    <property type="component" value="Unassembled WGS sequence"/>
</dbReference>
<comment type="caution">
    <text evidence="8">The sequence shown here is derived from an EMBL/GenBank/DDBJ whole genome shotgun (WGS) entry which is preliminary data.</text>
</comment>
<dbReference type="AlphaFoldDB" id="A0A562T4S3"/>
<keyword evidence="7" id="KW-0732">Signal</keyword>
<keyword evidence="3 6" id="KW-0378">Hydrolase</keyword>
<feature type="signal peptide" evidence="7">
    <location>
        <begin position="1"/>
        <end position="25"/>
    </location>
</feature>
<dbReference type="Gene3D" id="2.115.10.20">
    <property type="entry name" value="Glycosyl hydrolase domain, family 43"/>
    <property type="match status" value="3"/>
</dbReference>
<dbReference type="OrthoDB" id="9759709at2"/>
<organism evidence="8 9">
    <name type="scientific">Chitinophaga japonensis</name>
    <name type="common">Flexibacter japonensis</name>
    <dbReference type="NCBI Taxonomy" id="104662"/>
    <lineage>
        <taxon>Bacteria</taxon>
        <taxon>Pseudomonadati</taxon>
        <taxon>Bacteroidota</taxon>
        <taxon>Chitinophagia</taxon>
        <taxon>Chitinophagales</taxon>
        <taxon>Chitinophagaceae</taxon>
        <taxon>Chitinophaga</taxon>
    </lineage>
</organism>
<keyword evidence="9" id="KW-1185">Reference proteome</keyword>
<dbReference type="CDD" id="cd08984">
    <property type="entry name" value="GH43-like"/>
    <property type="match status" value="1"/>
</dbReference>
<feature type="chain" id="PRO_5021828291" evidence="7">
    <location>
        <begin position="26"/>
        <end position="348"/>
    </location>
</feature>
<comment type="similarity">
    <text evidence="2 6">Belongs to the glycosyl hydrolase 43 family.</text>
</comment>
<dbReference type="GO" id="GO:0005975">
    <property type="term" value="P:carbohydrate metabolic process"/>
    <property type="evidence" value="ECO:0007669"/>
    <property type="project" value="InterPro"/>
</dbReference>
<evidence type="ECO:0000256" key="7">
    <source>
        <dbReference type="SAM" id="SignalP"/>
    </source>
</evidence>
<sequence>MTTIRILSLCLLIFIGLLLPACMHAQQNAAAHMADKPLFRDPVYDGAADPVVIWNRKQQQWFMFYTNRRANVKKARGVTWVHGTRIGIAVSKNGASWQYLDTAHIDHRPDSGYTYWAPEVIEHEGLYHMYLTYVPGTFTNWNHPRSIIHLISSDLLNWKYVSTLDLANDQVIDACVFRLPGGGWRMWYNNEKDHKSFYYADSPDLYHWQDKGPAIRHRPGEMSGEGPKVFRWKDRYWMIVDNWAGLGVYSSADLLHWQRQQERLLEHPGQGADDQAIGGHADVVVNDGRAYLFYFTHPGRAKAHPAPDTTVAWRRSVIQLAELKYQDGRITCNRDEPVKIKLIPPGSE</sequence>
<dbReference type="GO" id="GO:0004553">
    <property type="term" value="F:hydrolase activity, hydrolyzing O-glycosyl compounds"/>
    <property type="evidence" value="ECO:0007669"/>
    <property type="project" value="InterPro"/>
</dbReference>
<evidence type="ECO:0000256" key="6">
    <source>
        <dbReference type="RuleBase" id="RU361187"/>
    </source>
</evidence>
<protein>
    <submittedName>
        <fullName evidence="8">Glycosyl hydrolase family 43</fullName>
    </submittedName>
</protein>
<name>A0A562T4S3_CHIJA</name>
<dbReference type="InterPro" id="IPR023296">
    <property type="entry name" value="Glyco_hydro_beta-prop_sf"/>
</dbReference>
<dbReference type="SUPFAM" id="SSF75005">
    <property type="entry name" value="Arabinanase/levansucrase/invertase"/>
    <property type="match status" value="1"/>
</dbReference>
<proteinExistence type="inferred from homology"/>
<gene>
    <name evidence="8" type="ORF">LX66_2130</name>
</gene>
<keyword evidence="4 6" id="KW-0326">Glycosidase</keyword>
<evidence type="ECO:0000313" key="8">
    <source>
        <dbReference type="EMBL" id="TWI88056.1"/>
    </source>
</evidence>
<dbReference type="PANTHER" id="PTHR43301:SF3">
    <property type="entry name" value="ARABINAN ENDO-1,5-ALPHA-L-ARABINOSIDASE A-RELATED"/>
    <property type="match status" value="1"/>
</dbReference>
<accession>A0A562T4S3</accession>
<dbReference type="InterPro" id="IPR050727">
    <property type="entry name" value="GH43_arabinanases"/>
</dbReference>
<dbReference type="EMBL" id="VLLG01000003">
    <property type="protein sequence ID" value="TWI88056.1"/>
    <property type="molecule type" value="Genomic_DNA"/>
</dbReference>
<reference evidence="8 9" key="1">
    <citation type="journal article" date="2013" name="Stand. Genomic Sci.">
        <title>Genomic Encyclopedia of Type Strains, Phase I: The one thousand microbial genomes (KMG-I) project.</title>
        <authorList>
            <person name="Kyrpides N.C."/>
            <person name="Woyke T."/>
            <person name="Eisen J.A."/>
            <person name="Garrity G."/>
            <person name="Lilburn T.G."/>
            <person name="Beck B.J."/>
            <person name="Whitman W.B."/>
            <person name="Hugenholtz P."/>
            <person name="Klenk H.P."/>
        </authorList>
    </citation>
    <scope>NUCLEOTIDE SEQUENCE [LARGE SCALE GENOMIC DNA]</scope>
    <source>
        <strain evidence="8 9">DSM 13484</strain>
    </source>
</reference>